<dbReference type="Gene3D" id="3.30.1330.60">
    <property type="entry name" value="OmpA-like domain"/>
    <property type="match status" value="1"/>
</dbReference>
<dbReference type="STRING" id="379066.GAU_3732"/>
<dbReference type="PRINTS" id="PR01021">
    <property type="entry name" value="OMPADOMAIN"/>
</dbReference>
<dbReference type="KEGG" id="gau:GAU_3732"/>
<protein>
    <recommendedName>
        <fullName evidence="6">OmpA-like domain-containing protein</fullName>
    </recommendedName>
</protein>
<dbReference type="Gene3D" id="2.60.120.560">
    <property type="entry name" value="Exo-inulinase, domain 1"/>
    <property type="match status" value="1"/>
</dbReference>
<dbReference type="AlphaFoldDB" id="C1AE47"/>
<dbReference type="InterPro" id="IPR050330">
    <property type="entry name" value="Bact_OuterMem_StrucFunc"/>
</dbReference>
<comment type="subcellular location">
    <subcellularLocation>
        <location evidence="1">Cell outer membrane</location>
    </subcellularLocation>
</comment>
<dbReference type="PANTHER" id="PTHR30329:SF21">
    <property type="entry name" value="LIPOPROTEIN YIAD-RELATED"/>
    <property type="match status" value="1"/>
</dbReference>
<keyword evidence="8" id="KW-1185">Reference proteome</keyword>
<keyword evidence="2 4" id="KW-0472">Membrane</keyword>
<reference evidence="8" key="1">
    <citation type="submission" date="2006-03" db="EMBL/GenBank/DDBJ databases">
        <title>Complete genome sequence of Gemmatimonas aurantiaca T-27 that represents a novel phylum Gemmatimonadetes.</title>
        <authorList>
            <person name="Takasaki K."/>
            <person name="Ichikawa N."/>
            <person name="Miura H."/>
            <person name="Matsushita S."/>
            <person name="Watanabe Y."/>
            <person name="Oguchi A."/>
            <person name="Ankai A."/>
            <person name="Yashiro I."/>
            <person name="Takahashi M."/>
            <person name="Terui Y."/>
            <person name="Fukui S."/>
            <person name="Yokoyama H."/>
            <person name="Tanikawa S."/>
            <person name="Hanada S."/>
            <person name="Kamagata Y."/>
            <person name="Fujita N."/>
        </authorList>
    </citation>
    <scope>NUCLEOTIDE SEQUENCE [LARGE SCALE GENOMIC DNA]</scope>
    <source>
        <strain evidence="8">T-27 / DSM 14586 / JCM 11422 / NBRC 100505</strain>
    </source>
</reference>
<evidence type="ECO:0000313" key="8">
    <source>
        <dbReference type="Proteomes" id="UP000002209"/>
    </source>
</evidence>
<dbReference type="PROSITE" id="PS51123">
    <property type="entry name" value="OMPA_2"/>
    <property type="match status" value="1"/>
</dbReference>
<dbReference type="SUPFAM" id="SSF103088">
    <property type="entry name" value="OmpA-like"/>
    <property type="match status" value="1"/>
</dbReference>
<evidence type="ECO:0000256" key="1">
    <source>
        <dbReference type="ARBA" id="ARBA00004442"/>
    </source>
</evidence>
<evidence type="ECO:0000313" key="7">
    <source>
        <dbReference type="EMBL" id="BAH40774.1"/>
    </source>
</evidence>
<evidence type="ECO:0000256" key="3">
    <source>
        <dbReference type="ARBA" id="ARBA00023237"/>
    </source>
</evidence>
<feature type="compositionally biased region" description="Polar residues" evidence="5">
    <location>
        <begin position="435"/>
        <end position="446"/>
    </location>
</feature>
<feature type="region of interest" description="Disordered" evidence="5">
    <location>
        <begin position="432"/>
        <end position="457"/>
    </location>
</feature>
<proteinExistence type="predicted"/>
<dbReference type="InterPro" id="IPR006665">
    <property type="entry name" value="OmpA-like"/>
</dbReference>
<dbReference type="EMBL" id="AP009153">
    <property type="protein sequence ID" value="BAH40774.1"/>
    <property type="molecule type" value="Genomic_DNA"/>
</dbReference>
<dbReference type="InterPro" id="IPR006664">
    <property type="entry name" value="OMP_bac"/>
</dbReference>
<accession>C1AE47</accession>
<dbReference type="GO" id="GO:0009279">
    <property type="term" value="C:cell outer membrane"/>
    <property type="evidence" value="ECO:0007669"/>
    <property type="project" value="UniProtKB-SubCell"/>
</dbReference>
<evidence type="ECO:0000256" key="5">
    <source>
        <dbReference type="SAM" id="MobiDB-lite"/>
    </source>
</evidence>
<gene>
    <name evidence="7" type="ordered locus">GAU_3732</name>
</gene>
<evidence type="ECO:0000259" key="6">
    <source>
        <dbReference type="PROSITE" id="PS51123"/>
    </source>
</evidence>
<sequence>MLCSLIASHSRPHPMHIRTLSLMAAVLVAAAPSLTEAQSIGERLKQRAADRAKQRGEDALNRKTDEAVDKAIDGGLNAVKCVVTDTECISKARDEGRTVVRTDKAGKTIPADVEIEKQAERAASTRSSGAQGAASAAPAAAAGPARVATAGAWANYDFLPGEKPLVVTDFSGDVIGDFPRRLEAVGGNWEVVEIDGARWMRGNGNRNQFAVKAAAPLPARWTLEFEMLGTAGECWLYPDADDEDQYLIFAPNHTGGYKRNGGSPARVESKEDGAGVPYEARVMVDGTYFKSYVNEKRVVNVPNLAYKRSDRVLFWCDGTEDAPMFIRNVRLAGGGRKLYDALSESGRVATQGIYFDTGKDVIRPESTPTLKEIAAMLSEHADLQLIIEGHTDNVGAAPANLALSQRRADAVRSALVSDYGIDGGRLTAKGLGQTVPATANTTPEGRQQNRRVELVRP</sequence>
<dbReference type="Pfam" id="PF00691">
    <property type="entry name" value="OmpA"/>
    <property type="match status" value="1"/>
</dbReference>
<keyword evidence="3" id="KW-0998">Cell outer membrane</keyword>
<dbReference type="CDD" id="cd07185">
    <property type="entry name" value="OmpA_C-like"/>
    <property type="match status" value="1"/>
</dbReference>
<evidence type="ECO:0000256" key="2">
    <source>
        <dbReference type="ARBA" id="ARBA00023136"/>
    </source>
</evidence>
<organism evidence="7 8">
    <name type="scientific">Gemmatimonas aurantiaca (strain DSM 14586 / JCM 11422 / NBRC 100505 / T-27)</name>
    <dbReference type="NCBI Taxonomy" id="379066"/>
    <lineage>
        <taxon>Bacteria</taxon>
        <taxon>Pseudomonadati</taxon>
        <taxon>Gemmatimonadota</taxon>
        <taxon>Gemmatimonadia</taxon>
        <taxon>Gemmatimonadales</taxon>
        <taxon>Gemmatimonadaceae</taxon>
        <taxon>Gemmatimonas</taxon>
    </lineage>
</organism>
<dbReference type="HOGENOM" id="CLU_598204_0_0_0"/>
<feature type="domain" description="OmpA-like" evidence="6">
    <location>
        <begin position="342"/>
        <end position="457"/>
    </location>
</feature>
<name>C1AE47_GEMAT</name>
<dbReference type="Proteomes" id="UP000002209">
    <property type="component" value="Chromosome"/>
</dbReference>
<dbReference type="InterPro" id="IPR036737">
    <property type="entry name" value="OmpA-like_sf"/>
</dbReference>
<dbReference type="eggNOG" id="COG2885">
    <property type="taxonomic scope" value="Bacteria"/>
</dbReference>
<evidence type="ECO:0000256" key="4">
    <source>
        <dbReference type="PROSITE-ProRule" id="PRU00473"/>
    </source>
</evidence>
<dbReference type="PANTHER" id="PTHR30329">
    <property type="entry name" value="STATOR ELEMENT OF FLAGELLAR MOTOR COMPLEX"/>
    <property type="match status" value="1"/>
</dbReference>